<dbReference type="Proteomes" id="UP000185713">
    <property type="component" value="Unassembled WGS sequence"/>
</dbReference>
<keyword evidence="1" id="KW-1133">Transmembrane helix</keyword>
<feature type="transmembrane region" description="Helical" evidence="1">
    <location>
        <begin position="9"/>
        <end position="27"/>
    </location>
</feature>
<name>A0A1L9C4Q5_9EURY</name>
<dbReference type="OrthoDB" id="64860at2157"/>
<keyword evidence="1" id="KW-0812">Transmembrane</keyword>
<sequence length="77" mass="8769">MEENKQKNPIVALILSFIFPGLGQIYIGQQQKGVLFVVIGICLFLMIYILIGIVLYPLFWLYSMYDAYTSSAKLNMA</sequence>
<evidence type="ECO:0000313" key="4">
    <source>
        <dbReference type="EMBL" id="SMH41256.1"/>
    </source>
</evidence>
<organism evidence="2 5">
    <name type="scientific">Methanohalophilus portucalensis FDF-1</name>
    <dbReference type="NCBI Taxonomy" id="523843"/>
    <lineage>
        <taxon>Archaea</taxon>
        <taxon>Methanobacteriati</taxon>
        <taxon>Methanobacteriota</taxon>
        <taxon>Stenosarchaea group</taxon>
        <taxon>Methanomicrobia</taxon>
        <taxon>Methanosarcinales</taxon>
        <taxon>Methanosarcinaceae</taxon>
        <taxon>Methanohalophilus</taxon>
    </lineage>
</organism>
<dbReference type="AlphaFoldDB" id="A0A1L9C4Q5"/>
<proteinExistence type="predicted"/>
<reference evidence="3 7" key="4">
    <citation type="submission" date="2018-10" db="EMBL/GenBank/DDBJ databases">
        <title>Cultivation of a novel Methanohalophilus strain from Kebrit Deep of the Red Sea and a genomic comparison of members of the genus Methanohalophilus.</title>
        <authorList>
            <person name="Guan Y."/>
            <person name="Ngugi D.K."/>
            <person name="Stingl U."/>
        </authorList>
    </citation>
    <scope>NUCLEOTIDE SEQUENCE [LARGE SCALE GENOMIC DNA]</scope>
    <source>
        <strain evidence="3 7">DSM 7471</strain>
    </source>
</reference>
<evidence type="ECO:0000313" key="6">
    <source>
        <dbReference type="Proteomes" id="UP000193969"/>
    </source>
</evidence>
<gene>
    <name evidence="3" type="ORF">EFE41_04650</name>
    <name evidence="2" type="ORF">MPF_1245</name>
    <name evidence="4" type="ORF">SAMN06264941_1623</name>
</gene>
<evidence type="ECO:0000313" key="7">
    <source>
        <dbReference type="Proteomes" id="UP000278252"/>
    </source>
</evidence>
<evidence type="ECO:0008006" key="8">
    <source>
        <dbReference type="Google" id="ProtNLM"/>
    </source>
</evidence>
<dbReference type="Proteomes" id="UP000278252">
    <property type="component" value="Unassembled WGS sequence"/>
</dbReference>
<dbReference type="EMBL" id="RJJH01000010">
    <property type="protein sequence ID" value="RNI11513.1"/>
    <property type="molecule type" value="Genomic_DNA"/>
</dbReference>
<reference evidence="4" key="3">
    <citation type="submission" date="2017-04" db="EMBL/GenBank/DDBJ databases">
        <authorList>
            <person name="Afonso C.L."/>
            <person name="Miller P.J."/>
            <person name="Scott M.A."/>
            <person name="Spackman E."/>
            <person name="Goraichik I."/>
            <person name="Dimitrov K.M."/>
            <person name="Suarez D.L."/>
            <person name="Swayne D.E."/>
        </authorList>
    </citation>
    <scope>NUCLEOTIDE SEQUENCE [LARGE SCALE GENOMIC DNA]</scope>
    <source>
        <strain evidence="4">FDF-1</strain>
    </source>
</reference>
<dbReference type="EMBL" id="FXBN01000003">
    <property type="protein sequence ID" value="SMH41256.1"/>
    <property type="molecule type" value="Genomic_DNA"/>
</dbReference>
<dbReference type="EMBL" id="JWTK01000003">
    <property type="protein sequence ID" value="OJH49378.1"/>
    <property type="molecule type" value="Genomic_DNA"/>
</dbReference>
<keyword evidence="6" id="KW-1185">Reference proteome</keyword>
<evidence type="ECO:0000313" key="3">
    <source>
        <dbReference type="EMBL" id="RNI11513.1"/>
    </source>
</evidence>
<protein>
    <recommendedName>
        <fullName evidence="8">TM2 domain-containing protein</fullName>
    </recommendedName>
</protein>
<feature type="transmembrane region" description="Helical" evidence="1">
    <location>
        <begin position="33"/>
        <end position="62"/>
    </location>
</feature>
<keyword evidence="1" id="KW-0472">Membrane</keyword>
<reference evidence="2 5" key="1">
    <citation type="submission" date="2014-12" db="EMBL/GenBank/DDBJ databases">
        <title>The genome sequence of Methanohalophilus portucalensis strain FDF1.</title>
        <authorList>
            <person name="Lai M.-C."/>
            <person name="Lai S.-J."/>
        </authorList>
    </citation>
    <scope>NUCLEOTIDE SEQUENCE [LARGE SCALE GENOMIC DNA]</scope>
    <source>
        <strain evidence="2 5">FDF-1</strain>
    </source>
</reference>
<evidence type="ECO:0000313" key="2">
    <source>
        <dbReference type="EMBL" id="OJH49378.1"/>
    </source>
</evidence>
<evidence type="ECO:0000313" key="5">
    <source>
        <dbReference type="Proteomes" id="UP000185713"/>
    </source>
</evidence>
<dbReference type="Proteomes" id="UP000193969">
    <property type="component" value="Unassembled WGS sequence"/>
</dbReference>
<dbReference type="STRING" id="523843.SAMN06264941_1623"/>
<accession>A0A1L9C4Q5</accession>
<dbReference type="RefSeq" id="WP_072360108.1">
    <property type="nucleotide sequence ID" value="NZ_FXBN01000003.1"/>
</dbReference>
<evidence type="ECO:0000256" key="1">
    <source>
        <dbReference type="SAM" id="Phobius"/>
    </source>
</evidence>
<reference evidence="6" key="2">
    <citation type="submission" date="2017-04" db="EMBL/GenBank/DDBJ databases">
        <authorList>
            <person name="Varghese N."/>
            <person name="Submissions S."/>
        </authorList>
    </citation>
    <scope>NUCLEOTIDE SEQUENCE [LARGE SCALE GENOMIC DNA]</scope>
    <source>
        <strain evidence="6">FDF-1</strain>
    </source>
</reference>